<dbReference type="InterPro" id="IPR001232">
    <property type="entry name" value="SKP1-like"/>
</dbReference>
<proteinExistence type="inferred from homology"/>
<dbReference type="GO" id="GO:0016874">
    <property type="term" value="F:ligase activity"/>
    <property type="evidence" value="ECO:0007669"/>
    <property type="project" value="UniProtKB-KW"/>
</dbReference>
<comment type="similarity">
    <text evidence="1 3">Belongs to the SKP1 family.</text>
</comment>
<dbReference type="EMBL" id="SNRW01000238">
    <property type="protein sequence ID" value="KAA6402418.1"/>
    <property type="molecule type" value="Genomic_DNA"/>
</dbReference>
<accession>A0A5J4X5E9</accession>
<dbReference type="SUPFAM" id="SSF54695">
    <property type="entry name" value="POZ domain"/>
    <property type="match status" value="1"/>
</dbReference>
<dbReference type="SMART" id="SM00512">
    <property type="entry name" value="Skp1"/>
    <property type="match status" value="1"/>
</dbReference>
<feature type="domain" description="SKP1 component dimerisation" evidence="4">
    <location>
        <begin position="107"/>
        <end position="153"/>
    </location>
</feature>
<dbReference type="GO" id="GO:0006511">
    <property type="term" value="P:ubiquitin-dependent protein catabolic process"/>
    <property type="evidence" value="ECO:0007669"/>
    <property type="project" value="InterPro"/>
</dbReference>
<dbReference type="AlphaFoldDB" id="A0A5J4X5E9"/>
<dbReference type="Gene3D" id="3.30.710.10">
    <property type="entry name" value="Potassium Channel Kv1.1, Chain A"/>
    <property type="match status" value="1"/>
</dbReference>
<comment type="pathway">
    <text evidence="3">Protein modification; protein ubiquitination.</text>
</comment>
<dbReference type="Pfam" id="PF01466">
    <property type="entry name" value="Skp1"/>
    <property type="match status" value="1"/>
</dbReference>
<evidence type="ECO:0000256" key="2">
    <source>
        <dbReference type="ARBA" id="ARBA00022786"/>
    </source>
</evidence>
<evidence type="ECO:0000313" key="7">
    <source>
        <dbReference type="Proteomes" id="UP000324800"/>
    </source>
</evidence>
<dbReference type="PIRSF" id="PIRSF028729">
    <property type="entry name" value="E3_ubiquit_lig_SCF_Skp"/>
    <property type="match status" value="1"/>
</dbReference>
<dbReference type="Proteomes" id="UP000324800">
    <property type="component" value="Unassembled WGS sequence"/>
</dbReference>
<dbReference type="InterPro" id="IPR036296">
    <property type="entry name" value="SKP1-like_dim_sf"/>
</dbReference>
<dbReference type="InterPro" id="IPR016073">
    <property type="entry name" value="Skp1_comp_POZ"/>
</dbReference>
<dbReference type="PANTHER" id="PTHR11165">
    <property type="entry name" value="SKP1"/>
    <property type="match status" value="1"/>
</dbReference>
<dbReference type="GO" id="GO:0016567">
    <property type="term" value="P:protein ubiquitination"/>
    <property type="evidence" value="ECO:0007669"/>
    <property type="project" value="UniProtKB-UniPathway"/>
</dbReference>
<evidence type="ECO:0000313" key="6">
    <source>
        <dbReference type="EMBL" id="KAA6402418.1"/>
    </source>
</evidence>
<dbReference type="Pfam" id="PF03931">
    <property type="entry name" value="Skp1_POZ"/>
    <property type="match status" value="1"/>
</dbReference>
<sequence>MADSIKIKTKEGTIFTLPKNVALMCNQIKTAIENAEGDDIDLQNLGAAEMGKVVEWLNKHFEFDHAPARNEAEVKAYDEGFFDSLNVEGDKTLIFQTVLAANFLDIKPLVDLICAGIAKLLKGKKPEQIRAEFGIKNDFTPEEEKRIRAETAWLYK</sequence>
<keyword evidence="2 3" id="KW-0833">Ubl conjugation pathway</keyword>
<comment type="caution">
    <text evidence="6">The sequence shown here is derived from an EMBL/GenBank/DDBJ whole genome shotgun (WGS) entry which is preliminary data.</text>
</comment>
<dbReference type="InterPro" id="IPR016897">
    <property type="entry name" value="SKP1"/>
</dbReference>
<reference evidence="6 7" key="1">
    <citation type="submission" date="2019-03" db="EMBL/GenBank/DDBJ databases">
        <title>Single cell metagenomics reveals metabolic interactions within the superorganism composed of flagellate Streblomastix strix and complex community of Bacteroidetes bacteria on its surface.</title>
        <authorList>
            <person name="Treitli S.C."/>
            <person name="Kolisko M."/>
            <person name="Husnik F."/>
            <person name="Keeling P."/>
            <person name="Hampl V."/>
        </authorList>
    </citation>
    <scope>NUCLEOTIDE SEQUENCE [LARGE SCALE GENOMIC DNA]</scope>
    <source>
        <strain evidence="6">ST1C</strain>
    </source>
</reference>
<gene>
    <name evidence="6" type="ORF">EZS28_002051</name>
</gene>
<protein>
    <submittedName>
        <fullName evidence="6">Putative SCF ubiquitin ligase, SKP1 component</fullName>
    </submittedName>
</protein>
<dbReference type="UniPathway" id="UPA00143"/>
<dbReference type="InterPro" id="IPR016072">
    <property type="entry name" value="Skp1_comp_dimer"/>
</dbReference>
<evidence type="ECO:0000259" key="5">
    <source>
        <dbReference type="Pfam" id="PF03931"/>
    </source>
</evidence>
<dbReference type="OrthoDB" id="2342932at2759"/>
<evidence type="ECO:0000259" key="4">
    <source>
        <dbReference type="Pfam" id="PF01466"/>
    </source>
</evidence>
<organism evidence="6 7">
    <name type="scientific">Streblomastix strix</name>
    <dbReference type="NCBI Taxonomy" id="222440"/>
    <lineage>
        <taxon>Eukaryota</taxon>
        <taxon>Metamonada</taxon>
        <taxon>Preaxostyla</taxon>
        <taxon>Oxymonadida</taxon>
        <taxon>Streblomastigidae</taxon>
        <taxon>Streblomastix</taxon>
    </lineage>
</organism>
<evidence type="ECO:0000256" key="3">
    <source>
        <dbReference type="PIRNR" id="PIRNR028729"/>
    </source>
</evidence>
<dbReference type="InterPro" id="IPR011333">
    <property type="entry name" value="SKP1/BTB/POZ_sf"/>
</dbReference>
<feature type="domain" description="SKP1 component POZ" evidence="5">
    <location>
        <begin position="4"/>
        <end position="60"/>
    </location>
</feature>
<evidence type="ECO:0000256" key="1">
    <source>
        <dbReference type="ARBA" id="ARBA00009993"/>
    </source>
</evidence>
<keyword evidence="6" id="KW-0436">Ligase</keyword>
<dbReference type="SUPFAM" id="SSF81382">
    <property type="entry name" value="Skp1 dimerisation domain-like"/>
    <property type="match status" value="1"/>
</dbReference>
<name>A0A5J4X5E9_9EUKA</name>